<evidence type="ECO:0000313" key="3">
    <source>
        <dbReference type="EMBL" id="KAK8120420.1"/>
    </source>
</evidence>
<dbReference type="PROSITE" id="PS50181">
    <property type="entry name" value="FBOX"/>
    <property type="match status" value="1"/>
</dbReference>
<organism evidence="3 4">
    <name type="scientific">Apiospora kogelbergensis</name>
    <dbReference type="NCBI Taxonomy" id="1337665"/>
    <lineage>
        <taxon>Eukaryota</taxon>
        <taxon>Fungi</taxon>
        <taxon>Dikarya</taxon>
        <taxon>Ascomycota</taxon>
        <taxon>Pezizomycotina</taxon>
        <taxon>Sordariomycetes</taxon>
        <taxon>Xylariomycetidae</taxon>
        <taxon>Amphisphaeriales</taxon>
        <taxon>Apiosporaceae</taxon>
        <taxon>Apiospora</taxon>
    </lineage>
</organism>
<dbReference type="CDD" id="cd09917">
    <property type="entry name" value="F-box_SF"/>
    <property type="match status" value="1"/>
</dbReference>
<gene>
    <name evidence="3" type="ORF">PG999_004540</name>
</gene>
<proteinExistence type="predicted"/>
<evidence type="ECO:0000256" key="1">
    <source>
        <dbReference type="SAM" id="MobiDB-lite"/>
    </source>
</evidence>
<dbReference type="AlphaFoldDB" id="A0AAW0QZN2"/>
<keyword evidence="4" id="KW-1185">Reference proteome</keyword>
<name>A0AAW0QZN2_9PEZI</name>
<feature type="domain" description="F-box" evidence="2">
    <location>
        <begin position="27"/>
        <end position="79"/>
    </location>
</feature>
<dbReference type="Proteomes" id="UP001392437">
    <property type="component" value="Unassembled WGS sequence"/>
</dbReference>
<dbReference type="EMBL" id="JAQQWP010000004">
    <property type="protein sequence ID" value="KAK8120420.1"/>
    <property type="molecule type" value="Genomic_DNA"/>
</dbReference>
<comment type="caution">
    <text evidence="3">The sequence shown here is derived from an EMBL/GenBank/DDBJ whole genome shotgun (WGS) entry which is preliminary data.</text>
</comment>
<dbReference type="Pfam" id="PF00646">
    <property type="entry name" value="F-box"/>
    <property type="match status" value="1"/>
</dbReference>
<evidence type="ECO:0000259" key="2">
    <source>
        <dbReference type="PROSITE" id="PS50181"/>
    </source>
</evidence>
<accession>A0AAW0QZN2</accession>
<evidence type="ECO:0000313" key="4">
    <source>
        <dbReference type="Proteomes" id="UP001392437"/>
    </source>
</evidence>
<dbReference type="SUPFAM" id="SSF81383">
    <property type="entry name" value="F-box domain"/>
    <property type="match status" value="1"/>
</dbReference>
<feature type="region of interest" description="Disordered" evidence="1">
    <location>
        <begin position="1"/>
        <end position="27"/>
    </location>
</feature>
<dbReference type="InterPro" id="IPR036047">
    <property type="entry name" value="F-box-like_dom_sf"/>
</dbReference>
<protein>
    <recommendedName>
        <fullName evidence="2">F-box domain-containing protein</fullName>
    </recommendedName>
</protein>
<sequence>MDSPVAKRQNRGTPPDDGSTKATLPPPGLIQRLPYELIANIAMSLSIEEIFDFSLCCRHFYFCNSFGVVNDAKRVILAVFGAWDRPFCKSGDVGYCFLTGRIV</sequence>
<reference evidence="3 4" key="1">
    <citation type="submission" date="2023-01" db="EMBL/GenBank/DDBJ databases">
        <title>Analysis of 21 Apiospora genomes using comparative genomics revels a genus with tremendous synthesis potential of carbohydrate active enzymes and secondary metabolites.</title>
        <authorList>
            <person name="Sorensen T."/>
        </authorList>
    </citation>
    <scope>NUCLEOTIDE SEQUENCE [LARGE SCALE GENOMIC DNA]</scope>
    <source>
        <strain evidence="3 4">CBS 117206</strain>
    </source>
</reference>
<dbReference type="InterPro" id="IPR001810">
    <property type="entry name" value="F-box_dom"/>
</dbReference>